<organism evidence="1 2">
    <name type="scientific">Burkholderia humptydooensis</name>
    <dbReference type="NCBI Taxonomy" id="430531"/>
    <lineage>
        <taxon>Bacteria</taxon>
        <taxon>Pseudomonadati</taxon>
        <taxon>Pseudomonadota</taxon>
        <taxon>Betaproteobacteria</taxon>
        <taxon>Burkholderiales</taxon>
        <taxon>Burkholderiaceae</taxon>
        <taxon>Burkholderia</taxon>
        <taxon>pseudomallei group</taxon>
    </lineage>
</organism>
<dbReference type="AlphaFoldDB" id="A0A7T2TZE4"/>
<proteinExistence type="predicted"/>
<dbReference type="RefSeq" id="WP_009916813.1">
    <property type="nucleotide sequence ID" value="NZ_CP013380.1"/>
</dbReference>
<dbReference type="KEGG" id="bhg:I6G56_15040"/>
<gene>
    <name evidence="1" type="ORF">I6G56_15040</name>
</gene>
<name>A0A7T2TZE4_9BURK</name>
<protein>
    <submittedName>
        <fullName evidence="1">Uncharacterized protein</fullName>
    </submittedName>
</protein>
<reference evidence="1 2" key="1">
    <citation type="submission" date="2020-12" db="EMBL/GenBank/DDBJ databases">
        <title>FDA dAtabase for Regulatory Grade micrObial Sequences (FDA-ARGOS): Supporting development and validation of Infectious Disease Dx tests.</title>
        <authorList>
            <person name="Nelson B."/>
            <person name="Plummer A."/>
            <person name="Tallon L."/>
            <person name="Sadzewicz L."/>
            <person name="Zhao X."/>
            <person name="Boylan J."/>
            <person name="Ott S."/>
            <person name="Bowen H."/>
            <person name="Vavikolanu K."/>
            <person name="Mehta A."/>
            <person name="Aluvathingal J."/>
            <person name="Nadendla S."/>
            <person name="Myers T."/>
            <person name="Yan Y."/>
            <person name="Sichtig H."/>
        </authorList>
    </citation>
    <scope>NUCLEOTIDE SEQUENCE [LARGE SCALE GENOMIC DNA]</scope>
    <source>
        <strain evidence="1 2">FDAARGOS_899</strain>
    </source>
</reference>
<dbReference type="EMBL" id="CP065686">
    <property type="protein sequence ID" value="QPS42885.1"/>
    <property type="molecule type" value="Genomic_DNA"/>
</dbReference>
<dbReference type="Proteomes" id="UP000594943">
    <property type="component" value="Chromosome 1"/>
</dbReference>
<evidence type="ECO:0000313" key="1">
    <source>
        <dbReference type="EMBL" id="QPS42885.1"/>
    </source>
</evidence>
<accession>A0A7T2TZE4</accession>
<evidence type="ECO:0000313" key="2">
    <source>
        <dbReference type="Proteomes" id="UP000594943"/>
    </source>
</evidence>
<sequence length="105" mass="11512">MKLHVFTCSDEGRRARRIAVDGDRIDFPEYPTELFAAHANPVATTAGEPAFVVTHVGTGFRIAGGKTQAAAISMAKRLIKKKPTEEFWHGVSVARKLIKAYQTLS</sequence>